<evidence type="ECO:0000259" key="1">
    <source>
        <dbReference type="Pfam" id="PF01593"/>
    </source>
</evidence>
<feature type="domain" description="Amine oxidase" evidence="1">
    <location>
        <begin position="108"/>
        <end position="338"/>
    </location>
</feature>
<dbReference type="AlphaFoldDB" id="A0A8J8CLL8"/>
<dbReference type="PRINTS" id="PR00419">
    <property type="entry name" value="ADXRDTASE"/>
</dbReference>
<dbReference type="SUPFAM" id="SSF51905">
    <property type="entry name" value="FAD/NAD(P)-binding domain"/>
    <property type="match status" value="1"/>
</dbReference>
<dbReference type="EMBL" id="WVIE01000041">
    <property type="protein sequence ID" value="NDJ19806.1"/>
    <property type="molecule type" value="Genomic_DNA"/>
</dbReference>
<accession>A0A8J8CLL8</accession>
<name>A0A8J8CLL8_9CYAN</name>
<dbReference type="PANTHER" id="PTHR16128">
    <property type="entry name" value="FAD/NAD(P)-BINDING OXIDOREDUCTASE FAMILY PROTEIN"/>
    <property type="match status" value="1"/>
</dbReference>
<dbReference type="InterPro" id="IPR036188">
    <property type="entry name" value="FAD/NAD-bd_sf"/>
</dbReference>
<comment type="caution">
    <text evidence="2">The sequence shown here is derived from an EMBL/GenBank/DDBJ whole genome shotgun (WGS) entry which is preliminary data.</text>
</comment>
<proteinExistence type="predicted"/>
<protein>
    <submittedName>
        <fullName evidence="2">FAD-dependent oxidoreductase</fullName>
    </submittedName>
</protein>
<dbReference type="InterPro" id="IPR002937">
    <property type="entry name" value="Amino_oxidase"/>
</dbReference>
<gene>
    <name evidence="2" type="ORF">GS601_21365</name>
</gene>
<dbReference type="Proteomes" id="UP000646053">
    <property type="component" value="Unassembled WGS sequence"/>
</dbReference>
<dbReference type="Pfam" id="PF13450">
    <property type="entry name" value="NAD_binding_8"/>
    <property type="match status" value="1"/>
</dbReference>
<evidence type="ECO:0000313" key="3">
    <source>
        <dbReference type="Proteomes" id="UP000646053"/>
    </source>
</evidence>
<dbReference type="Gene3D" id="3.50.50.60">
    <property type="entry name" value="FAD/NAD(P)-binding domain"/>
    <property type="match status" value="1"/>
</dbReference>
<sequence>MTDSVVDVAIVGAGVAGLTCAQRLHQAGYRVVVVEKSRGLGGRMATRRLHGTHADHGVCYLTPKHQPFKALLDRLVEQGILKTWTETIHQLDSQGRVSVLADRSPCYASPTGISAIARAISINLTIWLNQRITQIEAVETGWRLRCEETSIAQTPDLVAKALVMAIPAPQAIVLLQPLGLESYVDQLKAVEFAPSISAIALYPQSRQSEAEALSFQGIVGSPGLDLSWIGFDSSKQSQPSQPVFVIQSSAAFAHQFFEAANIQAVGENLLAQAAHVTAPWLAKPDVLQVHRWRYAFPTTPLSQPFLVAPTDSPLVCTGDWCGGNRVESAFQSGFSTADWLNAQLTHN</sequence>
<dbReference type="Gene3D" id="3.90.660.10">
    <property type="match status" value="1"/>
</dbReference>
<dbReference type="RefSeq" id="WP_162425328.1">
    <property type="nucleotide sequence ID" value="NZ_WVIE01000041.1"/>
</dbReference>
<dbReference type="GO" id="GO:0016491">
    <property type="term" value="F:oxidoreductase activity"/>
    <property type="evidence" value="ECO:0007669"/>
    <property type="project" value="InterPro"/>
</dbReference>
<reference evidence="2" key="1">
    <citation type="submission" date="2019-12" db="EMBL/GenBank/DDBJ databases">
        <title>High-Quality draft genome sequences of three cyanobacteria isolated from the limestone walls of the Old Cathedral of Coimbra.</title>
        <authorList>
            <person name="Tiago I."/>
            <person name="Soares F."/>
            <person name="Portugal A."/>
        </authorList>
    </citation>
    <scope>NUCLEOTIDE SEQUENCE</scope>
    <source>
        <strain evidence="2">A</strain>
    </source>
</reference>
<organism evidence="2 3">
    <name type="scientific">Myxacorys almedinensis A</name>
    <dbReference type="NCBI Taxonomy" id="2690445"/>
    <lineage>
        <taxon>Bacteria</taxon>
        <taxon>Bacillati</taxon>
        <taxon>Cyanobacteriota</taxon>
        <taxon>Cyanophyceae</taxon>
        <taxon>Leptolyngbyales</taxon>
        <taxon>Leptolyngbyaceae</taxon>
        <taxon>Myxacorys</taxon>
        <taxon>Myxacorys almedinensis</taxon>
    </lineage>
</organism>
<dbReference type="Pfam" id="PF01593">
    <property type="entry name" value="Amino_oxidase"/>
    <property type="match status" value="1"/>
</dbReference>
<keyword evidence="3" id="KW-1185">Reference proteome</keyword>
<dbReference type="PANTHER" id="PTHR16128:SF5">
    <property type="entry name" value="FAD_NAD(P)-BINDING OXIDOREDUCTASE FAMILY PROTEIN"/>
    <property type="match status" value="1"/>
</dbReference>
<evidence type="ECO:0000313" key="2">
    <source>
        <dbReference type="EMBL" id="NDJ19806.1"/>
    </source>
</evidence>